<comment type="caution">
    <text evidence="1">The sequence shown here is derived from an EMBL/GenBank/DDBJ whole genome shotgun (WGS) entry which is preliminary data.</text>
</comment>
<dbReference type="EMBL" id="MU167327">
    <property type="protein sequence ID" value="KAG0143139.1"/>
    <property type="molecule type" value="Genomic_DNA"/>
</dbReference>
<sequence length="155" mass="17187">MGAVLKSHNSYVDVISSQLCHRVFRAWQQDVSSKPLRRDGAKLFHCLRPKAEPPAKARCQIDNEVVNFAGETRRQIALGLRDGVVCLYSMLSSNANLPSLISGLEMLVLSQVLNVTTSNIFKGPISAEWGRTQTEDVVNCLGDETEENAEKDVER</sequence>
<proteinExistence type="predicted"/>
<dbReference type="AlphaFoldDB" id="A0A9P6T918"/>
<evidence type="ECO:0000313" key="2">
    <source>
        <dbReference type="Proteomes" id="UP000886653"/>
    </source>
</evidence>
<name>A0A9P6T918_9BASI</name>
<organism evidence="1 2">
    <name type="scientific">Cronartium quercuum f. sp. fusiforme G11</name>
    <dbReference type="NCBI Taxonomy" id="708437"/>
    <lineage>
        <taxon>Eukaryota</taxon>
        <taxon>Fungi</taxon>
        <taxon>Dikarya</taxon>
        <taxon>Basidiomycota</taxon>
        <taxon>Pucciniomycotina</taxon>
        <taxon>Pucciniomycetes</taxon>
        <taxon>Pucciniales</taxon>
        <taxon>Coleosporiaceae</taxon>
        <taxon>Cronartium</taxon>
    </lineage>
</organism>
<reference evidence="1" key="1">
    <citation type="submission" date="2013-11" db="EMBL/GenBank/DDBJ databases">
        <title>Genome sequence of the fusiform rust pathogen reveals effectors for host alternation and coevolution with pine.</title>
        <authorList>
            <consortium name="DOE Joint Genome Institute"/>
            <person name="Smith K."/>
            <person name="Pendleton A."/>
            <person name="Kubisiak T."/>
            <person name="Anderson C."/>
            <person name="Salamov A."/>
            <person name="Aerts A."/>
            <person name="Riley R."/>
            <person name="Clum A."/>
            <person name="Lindquist E."/>
            <person name="Ence D."/>
            <person name="Campbell M."/>
            <person name="Kronenberg Z."/>
            <person name="Feau N."/>
            <person name="Dhillon B."/>
            <person name="Hamelin R."/>
            <person name="Burleigh J."/>
            <person name="Smith J."/>
            <person name="Yandell M."/>
            <person name="Nelson C."/>
            <person name="Grigoriev I."/>
            <person name="Davis J."/>
        </authorList>
    </citation>
    <scope>NUCLEOTIDE SEQUENCE</scope>
    <source>
        <strain evidence="1">G11</strain>
    </source>
</reference>
<dbReference type="Proteomes" id="UP000886653">
    <property type="component" value="Unassembled WGS sequence"/>
</dbReference>
<evidence type="ECO:0000313" key="1">
    <source>
        <dbReference type="EMBL" id="KAG0143139.1"/>
    </source>
</evidence>
<gene>
    <name evidence="1" type="ORF">CROQUDRAFT_96646</name>
</gene>
<protein>
    <submittedName>
        <fullName evidence="1">Uncharacterized protein</fullName>
    </submittedName>
</protein>
<keyword evidence="2" id="KW-1185">Reference proteome</keyword>
<accession>A0A9P6T918</accession>